<reference evidence="8" key="1">
    <citation type="submission" date="2020-10" db="EMBL/GenBank/DDBJ databases">
        <authorList>
            <person name="Castelo-Branco R."/>
            <person name="Eusebio N."/>
            <person name="Adriana R."/>
            <person name="Vieira A."/>
            <person name="Brugerolle De Fraissinette N."/>
            <person name="Rezende De Castro R."/>
            <person name="Schneider M.P."/>
            <person name="Vasconcelos V."/>
            <person name="Leao P.N."/>
        </authorList>
    </citation>
    <scope>NUCLEOTIDE SEQUENCE</scope>
    <source>
        <strain evidence="8">LEGE 06105</strain>
    </source>
</reference>
<sequence>MSFANTVLQQRERELKALRIFLACSLVGSLLFHIVLLASGIGRLLNRIPQVEEEPVEITLLDTPIEEIEPKEEIKPKPEPQKIEPEAEIKPPVPDTTKIEPDLENFNRDSQISGGSPNSLSEPIPTQPRITPEAPSIAEPLPKPKLVPFEPFKEPLSPVIPEQKPEPIPENNIPTQPQPESRTPREIPAPVEPPIEPPTQPSQASEDLRRLLAQQRDSTTAVTPPEPPIPQPKTSEDLRRLRELAQQRDSRTPREIPAPVEPPIEPPTQPSQASEDLKRLLAQQQRDSRTAREIPAPVDPPIESPQATQQDDQNLRDTLSGIRKNRDTAPSLPDSSIGESSDNAPRRKRPITGGNQVATTPSTNDTNNGNGLGKGTGDSVGDGDGRAACRQCNTNYPSWAKANGIEGNVTVSVDTDAQGNVINVDLLSGSGNSRLDNYHLSLARKWKLKPSSNGRQGVTIITRYEIQ</sequence>
<dbReference type="Proteomes" id="UP000620559">
    <property type="component" value="Unassembled WGS sequence"/>
</dbReference>
<accession>A0A8J7F2L2</accession>
<feature type="compositionally biased region" description="Polar residues" evidence="5">
    <location>
        <begin position="108"/>
        <end position="121"/>
    </location>
</feature>
<gene>
    <name evidence="8" type="ORF">IQ247_13220</name>
</gene>
<dbReference type="NCBIfam" id="TIGR01352">
    <property type="entry name" value="tonB_Cterm"/>
    <property type="match status" value="1"/>
</dbReference>
<feature type="region of interest" description="Disordered" evidence="5">
    <location>
        <begin position="69"/>
        <end position="382"/>
    </location>
</feature>
<evidence type="ECO:0000256" key="1">
    <source>
        <dbReference type="ARBA" id="ARBA00004167"/>
    </source>
</evidence>
<dbReference type="PROSITE" id="PS52015">
    <property type="entry name" value="TONB_CTD"/>
    <property type="match status" value="1"/>
</dbReference>
<dbReference type="InterPro" id="IPR037682">
    <property type="entry name" value="TonB_C"/>
</dbReference>
<evidence type="ECO:0000313" key="9">
    <source>
        <dbReference type="Proteomes" id="UP000620559"/>
    </source>
</evidence>
<protein>
    <submittedName>
        <fullName evidence="8">TonB family protein</fullName>
    </submittedName>
</protein>
<comment type="caution">
    <text evidence="8">The sequence shown here is derived from an EMBL/GenBank/DDBJ whole genome shotgun (WGS) entry which is preliminary data.</text>
</comment>
<dbReference type="InterPro" id="IPR006260">
    <property type="entry name" value="TonB/TolA_C"/>
</dbReference>
<evidence type="ECO:0000256" key="4">
    <source>
        <dbReference type="ARBA" id="ARBA00023136"/>
    </source>
</evidence>
<feature type="domain" description="TonB C-terminal" evidence="7">
    <location>
        <begin position="381"/>
        <end position="467"/>
    </location>
</feature>
<keyword evidence="4 6" id="KW-0472">Membrane</keyword>
<evidence type="ECO:0000259" key="7">
    <source>
        <dbReference type="PROSITE" id="PS52015"/>
    </source>
</evidence>
<dbReference type="Gene3D" id="3.30.1150.10">
    <property type="match status" value="1"/>
</dbReference>
<feature type="compositionally biased region" description="Polar residues" evidence="5">
    <location>
        <begin position="333"/>
        <end position="343"/>
    </location>
</feature>
<organism evidence="8 9">
    <name type="scientific">Plectonema cf. radiosum LEGE 06105</name>
    <dbReference type="NCBI Taxonomy" id="945769"/>
    <lineage>
        <taxon>Bacteria</taxon>
        <taxon>Bacillati</taxon>
        <taxon>Cyanobacteriota</taxon>
        <taxon>Cyanophyceae</taxon>
        <taxon>Oscillatoriophycideae</taxon>
        <taxon>Oscillatoriales</taxon>
        <taxon>Microcoleaceae</taxon>
        <taxon>Plectonema</taxon>
    </lineage>
</organism>
<evidence type="ECO:0000313" key="8">
    <source>
        <dbReference type="EMBL" id="MBE9213615.1"/>
    </source>
</evidence>
<evidence type="ECO:0000256" key="5">
    <source>
        <dbReference type="SAM" id="MobiDB-lite"/>
    </source>
</evidence>
<feature type="compositionally biased region" description="Pro residues" evidence="5">
    <location>
        <begin position="259"/>
        <end position="269"/>
    </location>
</feature>
<feature type="transmembrane region" description="Helical" evidence="6">
    <location>
        <begin position="20"/>
        <end position="41"/>
    </location>
</feature>
<keyword evidence="9" id="KW-1185">Reference proteome</keyword>
<dbReference type="EMBL" id="JADEWL010000037">
    <property type="protein sequence ID" value="MBE9213615.1"/>
    <property type="molecule type" value="Genomic_DNA"/>
</dbReference>
<dbReference type="GO" id="GO:0055085">
    <property type="term" value="P:transmembrane transport"/>
    <property type="evidence" value="ECO:0007669"/>
    <property type="project" value="InterPro"/>
</dbReference>
<keyword evidence="3 6" id="KW-1133">Transmembrane helix</keyword>
<name>A0A8J7F2L2_9CYAN</name>
<comment type="subcellular location">
    <subcellularLocation>
        <location evidence="1">Membrane</location>
        <topology evidence="1">Single-pass membrane protein</topology>
    </subcellularLocation>
</comment>
<keyword evidence="2 6" id="KW-0812">Transmembrane</keyword>
<feature type="compositionally biased region" description="Basic and acidic residues" evidence="5">
    <location>
        <begin position="97"/>
        <end position="107"/>
    </location>
</feature>
<dbReference type="RefSeq" id="WP_193920689.1">
    <property type="nucleotide sequence ID" value="NZ_JADEWL010000037.1"/>
</dbReference>
<dbReference type="AlphaFoldDB" id="A0A8J7F2L2"/>
<dbReference type="SUPFAM" id="SSF74653">
    <property type="entry name" value="TolA/TonB C-terminal domain"/>
    <property type="match status" value="1"/>
</dbReference>
<evidence type="ECO:0000256" key="3">
    <source>
        <dbReference type="ARBA" id="ARBA00022989"/>
    </source>
</evidence>
<evidence type="ECO:0000256" key="6">
    <source>
        <dbReference type="SAM" id="Phobius"/>
    </source>
</evidence>
<dbReference type="GO" id="GO:0016020">
    <property type="term" value="C:membrane"/>
    <property type="evidence" value="ECO:0007669"/>
    <property type="project" value="UniProtKB-SubCell"/>
</dbReference>
<proteinExistence type="predicted"/>
<evidence type="ECO:0000256" key="2">
    <source>
        <dbReference type="ARBA" id="ARBA00022692"/>
    </source>
</evidence>
<feature type="compositionally biased region" description="Basic and acidic residues" evidence="5">
    <location>
        <begin position="71"/>
        <end position="89"/>
    </location>
</feature>
<feature type="compositionally biased region" description="Basic and acidic residues" evidence="5">
    <location>
        <begin position="234"/>
        <end position="254"/>
    </location>
</feature>
<feature type="compositionally biased region" description="Polar residues" evidence="5">
    <location>
        <begin position="172"/>
        <end position="181"/>
    </location>
</feature>
<feature type="compositionally biased region" description="Gly residues" evidence="5">
    <location>
        <begin position="370"/>
        <end position="382"/>
    </location>
</feature>
<feature type="compositionally biased region" description="Polar residues" evidence="5">
    <location>
        <begin position="353"/>
        <end position="362"/>
    </location>
</feature>
<dbReference type="Pfam" id="PF03544">
    <property type="entry name" value="TonB_C"/>
    <property type="match status" value="1"/>
</dbReference>
<feature type="compositionally biased region" description="Pro residues" evidence="5">
    <location>
        <begin position="190"/>
        <end position="200"/>
    </location>
</feature>